<evidence type="ECO:0008006" key="3">
    <source>
        <dbReference type="Google" id="ProtNLM"/>
    </source>
</evidence>
<dbReference type="RefSeq" id="WP_012639059.1">
    <property type="nucleotide sequence ID" value="NC_011901.1"/>
</dbReference>
<dbReference type="OrthoDB" id="9841771at2"/>
<protein>
    <recommendedName>
        <fullName evidence="3">DUF2946 domain-containing protein</fullName>
    </recommendedName>
</protein>
<proteinExistence type="predicted"/>
<dbReference type="EMBL" id="CP001339">
    <property type="protein sequence ID" value="ACL73584.1"/>
    <property type="molecule type" value="Genomic_DNA"/>
</dbReference>
<sequence length="115" mass="12227" precursor="true">MSRRLRILLSLLIAWTLILAPVGGAWSMASSMDPTAGTVHCADHPAQVPNGQLTDGEVTTDHACDHCGSCGHCLSASLWPLLNDPHPGRFVIASKLFQSTIEHLPPGSLRPPDIA</sequence>
<gene>
    <name evidence="1" type="ordered locus">Tgr7_2507</name>
</gene>
<dbReference type="Proteomes" id="UP000002383">
    <property type="component" value="Chromosome"/>
</dbReference>
<organism evidence="1 2">
    <name type="scientific">Thioalkalivibrio sulfidiphilus (strain HL-EbGR7)</name>
    <dbReference type="NCBI Taxonomy" id="396588"/>
    <lineage>
        <taxon>Bacteria</taxon>
        <taxon>Pseudomonadati</taxon>
        <taxon>Pseudomonadota</taxon>
        <taxon>Gammaproteobacteria</taxon>
        <taxon>Chromatiales</taxon>
        <taxon>Ectothiorhodospiraceae</taxon>
        <taxon>Thioalkalivibrio</taxon>
    </lineage>
</organism>
<dbReference type="STRING" id="396588.Tgr7_2507"/>
<evidence type="ECO:0000313" key="1">
    <source>
        <dbReference type="EMBL" id="ACL73584.1"/>
    </source>
</evidence>
<accession>B8GLM9</accession>
<dbReference type="KEGG" id="tgr:Tgr7_2507"/>
<dbReference type="AlphaFoldDB" id="B8GLM9"/>
<dbReference type="HOGENOM" id="CLU_2107898_0_0_6"/>
<name>B8GLM9_THISH</name>
<reference evidence="1 2" key="1">
    <citation type="journal article" date="2011" name="Stand. Genomic Sci.">
        <title>Complete genome sequence of 'Thioalkalivibrio sulfidophilus' HL-EbGr7.</title>
        <authorList>
            <person name="Muyzer G."/>
            <person name="Sorokin D.Y."/>
            <person name="Mavromatis K."/>
            <person name="Lapidus A."/>
            <person name="Clum A."/>
            <person name="Ivanova N."/>
            <person name="Pati A."/>
            <person name="d'Haeseleer P."/>
            <person name="Woyke T."/>
            <person name="Kyrpides N.C."/>
        </authorList>
    </citation>
    <scope>NUCLEOTIDE SEQUENCE [LARGE SCALE GENOMIC DNA]</scope>
    <source>
        <strain evidence="1 2">HL-EbGR7</strain>
    </source>
</reference>
<keyword evidence="2" id="KW-1185">Reference proteome</keyword>
<evidence type="ECO:0000313" key="2">
    <source>
        <dbReference type="Proteomes" id="UP000002383"/>
    </source>
</evidence>